<reference evidence="2" key="1">
    <citation type="journal article" date="2014" name="Int. J. Syst. Evol. Microbiol.">
        <title>Complete genome sequence of Corynebacterium casei LMG S-19264T (=DSM 44701T), isolated from a smear-ripened cheese.</title>
        <authorList>
            <consortium name="US DOE Joint Genome Institute (JGI-PGF)"/>
            <person name="Walter F."/>
            <person name="Albersmeier A."/>
            <person name="Kalinowski J."/>
            <person name="Ruckert C."/>
        </authorList>
    </citation>
    <scope>NUCLEOTIDE SEQUENCE</scope>
    <source>
        <strain evidence="2">CGMCC 1.12726</strain>
    </source>
</reference>
<evidence type="ECO:0000256" key="1">
    <source>
        <dbReference type="SAM" id="MobiDB-lite"/>
    </source>
</evidence>
<accession>A0A917CWI2</accession>
<evidence type="ECO:0000313" key="2">
    <source>
        <dbReference type="EMBL" id="GGF98208.1"/>
    </source>
</evidence>
<proteinExistence type="predicted"/>
<keyword evidence="3" id="KW-1185">Reference proteome</keyword>
<dbReference type="AlphaFoldDB" id="A0A917CWI2"/>
<evidence type="ECO:0000313" key="3">
    <source>
        <dbReference type="Proteomes" id="UP000632858"/>
    </source>
</evidence>
<name>A0A917CWI2_9GAMM</name>
<gene>
    <name evidence="2" type="ORF">GCM10010960_19800</name>
</gene>
<dbReference type="Proteomes" id="UP000632858">
    <property type="component" value="Unassembled WGS sequence"/>
</dbReference>
<reference evidence="2" key="2">
    <citation type="submission" date="2020-09" db="EMBL/GenBank/DDBJ databases">
        <authorList>
            <person name="Sun Q."/>
            <person name="Zhou Y."/>
        </authorList>
    </citation>
    <scope>NUCLEOTIDE SEQUENCE</scope>
    <source>
        <strain evidence="2">CGMCC 1.12726</strain>
    </source>
</reference>
<feature type="region of interest" description="Disordered" evidence="1">
    <location>
        <begin position="1"/>
        <end position="24"/>
    </location>
</feature>
<sequence>MFWLGIKNPAFEGRDTDSSKPKPTSGVGGLFEAMLGGPSLEVSDFFASNYEYLMEFEMVSLFAVGSTPFPRTVELRH</sequence>
<protein>
    <submittedName>
        <fullName evidence="2">Uncharacterized protein</fullName>
    </submittedName>
</protein>
<comment type="caution">
    <text evidence="2">The sequence shown here is derived from an EMBL/GenBank/DDBJ whole genome shotgun (WGS) entry which is preliminary data.</text>
</comment>
<organism evidence="2 3">
    <name type="scientific">Arenimonas maotaiensis</name>
    <dbReference type="NCBI Taxonomy" id="1446479"/>
    <lineage>
        <taxon>Bacteria</taxon>
        <taxon>Pseudomonadati</taxon>
        <taxon>Pseudomonadota</taxon>
        <taxon>Gammaproteobacteria</taxon>
        <taxon>Lysobacterales</taxon>
        <taxon>Lysobacteraceae</taxon>
        <taxon>Arenimonas</taxon>
    </lineage>
</organism>
<dbReference type="EMBL" id="BMFO01000006">
    <property type="protein sequence ID" value="GGF98208.1"/>
    <property type="molecule type" value="Genomic_DNA"/>
</dbReference>